<gene>
    <name evidence="4" type="ORF">G8770_13710</name>
</gene>
<protein>
    <submittedName>
        <fullName evidence="4">HAD family hydrolase</fullName>
    </submittedName>
</protein>
<evidence type="ECO:0000256" key="2">
    <source>
        <dbReference type="ARBA" id="ARBA00022801"/>
    </source>
</evidence>
<accession>A0A9E5JW62</accession>
<dbReference type="NCBIfam" id="TIGR01490">
    <property type="entry name" value="HAD-SF-IB-hyp1"/>
    <property type="match status" value="1"/>
</dbReference>
<dbReference type="NCBIfam" id="TIGR01488">
    <property type="entry name" value="HAD-SF-IB"/>
    <property type="match status" value="1"/>
</dbReference>
<dbReference type="SUPFAM" id="SSF56784">
    <property type="entry name" value="HAD-like"/>
    <property type="match status" value="1"/>
</dbReference>
<evidence type="ECO:0000313" key="4">
    <source>
        <dbReference type="EMBL" id="NHO66601.1"/>
    </source>
</evidence>
<dbReference type="InterPro" id="IPR036412">
    <property type="entry name" value="HAD-like_sf"/>
</dbReference>
<keyword evidence="5" id="KW-1185">Reference proteome</keyword>
<dbReference type="InterPro" id="IPR023214">
    <property type="entry name" value="HAD_sf"/>
</dbReference>
<dbReference type="AlphaFoldDB" id="A0A9E5JW62"/>
<sequence>MTNRRHKQRGPFVRLAIFDLDNTLIAGDSDHGWGEFMVSEGMVDPVEYKRSNDQFYADYERGEMDLQAYLNFSLEPLTHYSLEELAQLHQKFMREVIDPMRLPQAEALLAKHRAEGDYLLIITSTNGFITKPIAASLGVDDILATDAEIINNRYSGKMTGTPCFQEGKITRLHQWLASAKSAGFEGDLSDCYFYSDSINDLPLMQVVDNPVAVDPDDNLRRHAEQQGWPVISLRDC</sequence>
<comment type="caution">
    <text evidence="4">The sequence shown here is derived from an EMBL/GenBank/DDBJ whole genome shotgun (WGS) entry which is preliminary data.</text>
</comment>
<dbReference type="EMBL" id="JAAONZ010000010">
    <property type="protein sequence ID" value="NHO66601.1"/>
    <property type="molecule type" value="Genomic_DNA"/>
</dbReference>
<dbReference type="GO" id="GO:0046872">
    <property type="term" value="F:metal ion binding"/>
    <property type="evidence" value="ECO:0007669"/>
    <property type="project" value="UniProtKB-KW"/>
</dbReference>
<dbReference type="InterPro" id="IPR006385">
    <property type="entry name" value="HAD_hydro_SerB1"/>
</dbReference>
<dbReference type="Gene3D" id="1.20.1440.100">
    <property type="entry name" value="SG protein - dephosphorylation function"/>
    <property type="match status" value="1"/>
</dbReference>
<proteinExistence type="predicted"/>
<dbReference type="Proteomes" id="UP000787472">
    <property type="component" value="Unassembled WGS sequence"/>
</dbReference>
<dbReference type="InterPro" id="IPR050582">
    <property type="entry name" value="HAD-like_SerB"/>
</dbReference>
<dbReference type="CDD" id="cd02612">
    <property type="entry name" value="HAD_PGPPase"/>
    <property type="match status" value="1"/>
</dbReference>
<dbReference type="Gene3D" id="3.40.50.1000">
    <property type="entry name" value="HAD superfamily/HAD-like"/>
    <property type="match status" value="1"/>
</dbReference>
<dbReference type="Pfam" id="PF12710">
    <property type="entry name" value="HAD"/>
    <property type="match status" value="1"/>
</dbReference>
<evidence type="ECO:0000313" key="5">
    <source>
        <dbReference type="Proteomes" id="UP000787472"/>
    </source>
</evidence>
<name>A0A9E5JW62_9GAMM</name>
<dbReference type="GO" id="GO:0016787">
    <property type="term" value="F:hydrolase activity"/>
    <property type="evidence" value="ECO:0007669"/>
    <property type="project" value="UniProtKB-KW"/>
</dbReference>
<evidence type="ECO:0000256" key="3">
    <source>
        <dbReference type="ARBA" id="ARBA00022842"/>
    </source>
</evidence>
<dbReference type="PANTHER" id="PTHR43344">
    <property type="entry name" value="PHOSPHOSERINE PHOSPHATASE"/>
    <property type="match status" value="1"/>
</dbReference>
<reference evidence="4" key="1">
    <citation type="submission" date="2020-03" db="EMBL/GenBank/DDBJ databases">
        <authorList>
            <person name="Guo F."/>
        </authorList>
    </citation>
    <scope>NUCLEOTIDE SEQUENCE</scope>
    <source>
        <strain evidence="4">JCM 30134</strain>
    </source>
</reference>
<keyword evidence="3" id="KW-0460">Magnesium</keyword>
<organism evidence="4 5">
    <name type="scientific">Pseudomaricurvus hydrocarbonicus</name>
    <dbReference type="NCBI Taxonomy" id="1470433"/>
    <lineage>
        <taxon>Bacteria</taxon>
        <taxon>Pseudomonadati</taxon>
        <taxon>Pseudomonadota</taxon>
        <taxon>Gammaproteobacteria</taxon>
        <taxon>Cellvibrionales</taxon>
        <taxon>Cellvibrionaceae</taxon>
        <taxon>Pseudomaricurvus</taxon>
    </lineage>
</organism>
<evidence type="ECO:0000256" key="1">
    <source>
        <dbReference type="ARBA" id="ARBA00022723"/>
    </source>
</evidence>
<keyword evidence="1" id="KW-0479">Metal-binding</keyword>
<dbReference type="PANTHER" id="PTHR43344:SF13">
    <property type="entry name" value="PHOSPHATASE RV3661-RELATED"/>
    <property type="match status" value="1"/>
</dbReference>
<keyword evidence="2 4" id="KW-0378">Hydrolase</keyword>